<dbReference type="PANTHER" id="PTHR31357:SF20">
    <property type="entry name" value="SERPENTINE RECEPTOR CLASS BETA-18"/>
    <property type="match status" value="1"/>
</dbReference>
<dbReference type="Pfam" id="PF02117">
    <property type="entry name" value="7TM_GPCR_Sra"/>
    <property type="match status" value="1"/>
</dbReference>
<keyword evidence="2 5" id="KW-0812">Transmembrane</keyword>
<feature type="transmembrane region" description="Helical" evidence="5">
    <location>
        <begin position="16"/>
        <end position="39"/>
    </location>
</feature>
<feature type="transmembrane region" description="Helical" evidence="5">
    <location>
        <begin position="232"/>
        <end position="254"/>
    </location>
</feature>
<dbReference type="InterPro" id="IPR000344">
    <property type="entry name" value="7TM_GPCR_serpentine_rcpt_Sra"/>
</dbReference>
<dbReference type="PRINTS" id="PR00697">
    <property type="entry name" value="TMPROTEINSRA"/>
</dbReference>
<feature type="transmembrane region" description="Helical" evidence="5">
    <location>
        <begin position="184"/>
        <end position="205"/>
    </location>
</feature>
<evidence type="ECO:0000256" key="3">
    <source>
        <dbReference type="ARBA" id="ARBA00022989"/>
    </source>
</evidence>
<feature type="transmembrane region" description="Helical" evidence="5">
    <location>
        <begin position="51"/>
        <end position="78"/>
    </location>
</feature>
<evidence type="ECO:0000313" key="7">
    <source>
        <dbReference type="Proteomes" id="UP001303046"/>
    </source>
</evidence>
<evidence type="ECO:0000256" key="2">
    <source>
        <dbReference type="ARBA" id="ARBA00022692"/>
    </source>
</evidence>
<evidence type="ECO:0000256" key="1">
    <source>
        <dbReference type="ARBA" id="ARBA00004141"/>
    </source>
</evidence>
<feature type="transmembrane region" description="Helical" evidence="5">
    <location>
        <begin position="98"/>
        <end position="118"/>
    </location>
</feature>
<comment type="caution">
    <text evidence="6">The sequence shown here is derived from an EMBL/GenBank/DDBJ whole genome shotgun (WGS) entry which is preliminary data.</text>
</comment>
<keyword evidence="4 5" id="KW-0472">Membrane</keyword>
<gene>
    <name evidence="6" type="primary">Necator_chrI.g2442</name>
    <name evidence="6" type="ORF">RB195_006314</name>
</gene>
<organism evidence="6 7">
    <name type="scientific">Necator americanus</name>
    <name type="common">Human hookworm</name>
    <dbReference type="NCBI Taxonomy" id="51031"/>
    <lineage>
        <taxon>Eukaryota</taxon>
        <taxon>Metazoa</taxon>
        <taxon>Ecdysozoa</taxon>
        <taxon>Nematoda</taxon>
        <taxon>Chromadorea</taxon>
        <taxon>Rhabditida</taxon>
        <taxon>Rhabditina</taxon>
        <taxon>Rhabditomorpha</taxon>
        <taxon>Strongyloidea</taxon>
        <taxon>Ancylostomatidae</taxon>
        <taxon>Bunostominae</taxon>
        <taxon>Necator</taxon>
    </lineage>
</organism>
<accession>A0ABR1BTX9</accession>
<comment type="subcellular location">
    <subcellularLocation>
        <location evidence="1">Membrane</location>
        <topology evidence="1">Multi-pass membrane protein</topology>
    </subcellularLocation>
</comment>
<evidence type="ECO:0008006" key="8">
    <source>
        <dbReference type="Google" id="ProtNLM"/>
    </source>
</evidence>
<evidence type="ECO:0000313" key="6">
    <source>
        <dbReference type="EMBL" id="KAK6729196.1"/>
    </source>
</evidence>
<evidence type="ECO:0000256" key="4">
    <source>
        <dbReference type="ARBA" id="ARBA00023136"/>
    </source>
</evidence>
<protein>
    <recommendedName>
        <fullName evidence="8">G-protein coupled receptors family 1 profile domain-containing protein</fullName>
    </recommendedName>
</protein>
<feature type="transmembrane region" description="Helical" evidence="5">
    <location>
        <begin position="269"/>
        <end position="291"/>
    </location>
</feature>
<name>A0ABR1BTX9_NECAM</name>
<dbReference type="EMBL" id="JAVFWL010000001">
    <property type="protein sequence ID" value="KAK6729196.1"/>
    <property type="molecule type" value="Genomic_DNA"/>
</dbReference>
<dbReference type="PANTHER" id="PTHR31357">
    <property type="entry name" value="SERPENTINE RECEPTOR CLASS ALPHA-10"/>
    <property type="match status" value="1"/>
</dbReference>
<sequence length="326" mass="36981">MNCIANAAEVVRYPPWLSAMCLQSGLSAATVVVSIFFALRLKEKTMFSFSTIFLLTLATFFANLHAIVLLGIQLHHFVLSAIYTSACDLSLTTHACYVPNYLILCCILGMVVCQNALWMDRLAATFLPKVYSKHSKQFVIVLGILVIFISFLVPFLLLRKDPYDDRVLTCVITPRGSAANVNGLFTSLICLNFIAVFVNICLFVINKQREKMLRFNVSDRYQAYENITATKWIGLIACTQFLVLTTYSAAMYFIRTTEGIFSDVQTQNLRIWFFLVPLSTFTLPLISLSAFRHISQRRHSSIVRLTHEKVDQSAYMTGLNQTWNKK</sequence>
<reference evidence="6 7" key="1">
    <citation type="submission" date="2023-08" db="EMBL/GenBank/DDBJ databases">
        <title>A Necator americanus chromosomal reference genome.</title>
        <authorList>
            <person name="Ilik V."/>
            <person name="Petrzelkova K.J."/>
            <person name="Pardy F."/>
            <person name="Fuh T."/>
            <person name="Niatou-Singa F.S."/>
            <person name="Gouil Q."/>
            <person name="Baker L."/>
            <person name="Ritchie M.E."/>
            <person name="Jex A.R."/>
            <person name="Gazzola D."/>
            <person name="Li H."/>
            <person name="Toshio Fujiwara R."/>
            <person name="Zhan B."/>
            <person name="Aroian R.V."/>
            <person name="Pafco B."/>
            <person name="Schwarz E.M."/>
        </authorList>
    </citation>
    <scope>NUCLEOTIDE SEQUENCE [LARGE SCALE GENOMIC DNA]</scope>
    <source>
        <strain evidence="6 7">Aroian</strain>
        <tissue evidence="6">Whole animal</tissue>
    </source>
</reference>
<keyword evidence="3 5" id="KW-1133">Transmembrane helix</keyword>
<feature type="transmembrane region" description="Helical" evidence="5">
    <location>
        <begin position="138"/>
        <end position="158"/>
    </location>
</feature>
<dbReference type="Proteomes" id="UP001303046">
    <property type="component" value="Unassembled WGS sequence"/>
</dbReference>
<proteinExistence type="predicted"/>
<keyword evidence="7" id="KW-1185">Reference proteome</keyword>
<dbReference type="InterPro" id="IPR051080">
    <property type="entry name" value="Nematode_rcpt-like_serp_alpha"/>
</dbReference>
<evidence type="ECO:0000256" key="5">
    <source>
        <dbReference type="SAM" id="Phobius"/>
    </source>
</evidence>